<keyword evidence="5" id="KW-1185">Reference proteome</keyword>
<dbReference type="Proteomes" id="UP000006334">
    <property type="component" value="Unassembled WGS sequence"/>
</dbReference>
<evidence type="ECO:0000313" key="4">
    <source>
        <dbReference type="EMBL" id="GAC13649.1"/>
    </source>
</evidence>
<dbReference type="Pfam" id="PF04353">
    <property type="entry name" value="Rsd_AlgQ"/>
    <property type="match status" value="1"/>
</dbReference>
<protein>
    <submittedName>
        <fullName evidence="4">Regulator of sigma D</fullName>
    </submittedName>
</protein>
<organism evidence="4 5">
    <name type="scientific">Aliiglaciecola lipolytica E3</name>
    <dbReference type="NCBI Taxonomy" id="1127673"/>
    <lineage>
        <taxon>Bacteria</taxon>
        <taxon>Pseudomonadati</taxon>
        <taxon>Pseudomonadota</taxon>
        <taxon>Gammaproteobacteria</taxon>
        <taxon>Alteromonadales</taxon>
        <taxon>Alteromonadaceae</taxon>
        <taxon>Aliiglaciecola</taxon>
    </lineage>
</organism>
<dbReference type="InterPro" id="IPR038309">
    <property type="entry name" value="Rsd/AlgQ_sf"/>
</dbReference>
<dbReference type="eggNOG" id="COG3160">
    <property type="taxonomic scope" value="Bacteria"/>
</dbReference>
<evidence type="ECO:0000256" key="1">
    <source>
        <dbReference type="ARBA" id="ARBA00023015"/>
    </source>
</evidence>
<dbReference type="GO" id="GO:0006355">
    <property type="term" value="P:regulation of DNA-templated transcription"/>
    <property type="evidence" value="ECO:0007669"/>
    <property type="project" value="InterPro"/>
</dbReference>
<evidence type="ECO:0000313" key="5">
    <source>
        <dbReference type="Proteomes" id="UP000006334"/>
    </source>
</evidence>
<reference evidence="4 5" key="1">
    <citation type="journal article" date="2017" name="Antonie Van Leeuwenhoek">
        <title>Rhizobium rhizosphaerae sp. nov., a novel species isolated from rice rhizosphere.</title>
        <authorList>
            <person name="Zhao J.J."/>
            <person name="Zhang J."/>
            <person name="Zhang R.J."/>
            <person name="Zhang C.W."/>
            <person name="Yin H.Q."/>
            <person name="Zhang X.X."/>
        </authorList>
    </citation>
    <scope>NUCLEOTIDE SEQUENCE [LARGE SCALE GENOMIC DNA]</scope>
    <source>
        <strain evidence="4 5">E3</strain>
    </source>
</reference>
<evidence type="ECO:0000256" key="3">
    <source>
        <dbReference type="RuleBase" id="RU004409"/>
    </source>
</evidence>
<comment type="similarity">
    <text evidence="3">Belongs to the Rsd/AlgQ family.</text>
</comment>
<dbReference type="InterPro" id="IPR007448">
    <property type="entry name" value="Sigma70_reg_Rsd_AlgQ"/>
</dbReference>
<gene>
    <name evidence="4" type="primary">rsd</name>
    <name evidence="4" type="ORF">GLIP_1007</name>
</gene>
<sequence length="153" mass="17590">MLDRVEIAKQKWSGYHKSVDIWLQERQKLLVQYCQLAGLPPFEKAKSGLPETDKIRDFCENLVDYVSTGHFEVYDKLASDPKSQNVEQNLENSIYPRISETTEEALAFNDAFAEASSDKDLVNFDDKLSFLGQQLEARFELEDHLLQSLNKQG</sequence>
<dbReference type="AlphaFoldDB" id="K6WYX0"/>
<dbReference type="STRING" id="1127673.GLIP_1007"/>
<dbReference type="Gene3D" id="1.20.120.1370">
    <property type="entry name" value="Regulator of RNA polymerase sigma(70) subunit, domain 4"/>
    <property type="match status" value="1"/>
</dbReference>
<keyword evidence="1 3" id="KW-0805">Transcription regulation</keyword>
<accession>K6WYX0</accession>
<evidence type="ECO:0000256" key="2">
    <source>
        <dbReference type="ARBA" id="ARBA00023163"/>
    </source>
</evidence>
<dbReference type="OrthoDB" id="5567237at2"/>
<keyword evidence="2 3" id="KW-0804">Transcription</keyword>
<dbReference type="NCBIfam" id="NF008723">
    <property type="entry name" value="PRK11718.1"/>
    <property type="match status" value="1"/>
</dbReference>
<proteinExistence type="inferred from homology"/>
<comment type="caution">
    <text evidence="4">The sequence shown here is derived from an EMBL/GenBank/DDBJ whole genome shotgun (WGS) entry which is preliminary data.</text>
</comment>
<dbReference type="PIRSF" id="PIRSF016548">
    <property type="entry name" value="Rsd_AlgQ"/>
    <property type="match status" value="1"/>
</dbReference>
<dbReference type="EMBL" id="BAEN01000022">
    <property type="protein sequence ID" value="GAC13649.1"/>
    <property type="molecule type" value="Genomic_DNA"/>
</dbReference>
<name>K6WYX0_9ALTE</name>
<dbReference type="RefSeq" id="WP_008843466.1">
    <property type="nucleotide sequence ID" value="NZ_BAEN01000022.1"/>
</dbReference>